<reference evidence="2 3" key="1">
    <citation type="journal article" date="2013" name="Genome Announc.">
        <title>Whole Genome Sequencing and Comparative Analysis of Bartonella bacilliformis Strain INS, the Causative Agent of Carrion's Disease.</title>
        <authorList>
            <person name="Tarazona D."/>
            <person name="Padilla C."/>
            <person name="Caceres O."/>
            <person name="Montenegro J.D."/>
            <person name="Bailon H."/>
            <person name="Ventura G."/>
            <person name="Mendoza G."/>
            <person name="Anaya E."/>
            <person name="Guio H."/>
        </authorList>
    </citation>
    <scope>NUCLEOTIDE SEQUENCE [LARGE SCALE GENOMIC DNA]</scope>
    <source>
        <strain evidence="2 3">INS</strain>
    </source>
</reference>
<proteinExistence type="predicted"/>
<feature type="signal peptide" evidence="1">
    <location>
        <begin position="1"/>
        <end position="21"/>
    </location>
</feature>
<protein>
    <submittedName>
        <fullName evidence="2">Uncharacterized protein</fullName>
    </submittedName>
</protein>
<accession>A0ABN0IG33</accession>
<dbReference type="GeneID" id="4683835"/>
<evidence type="ECO:0000313" key="2">
    <source>
        <dbReference type="EMBL" id="EKS44554.1"/>
    </source>
</evidence>
<comment type="caution">
    <text evidence="2">The sequence shown here is derived from an EMBL/GenBank/DDBJ whole genome shotgun (WGS) entry which is preliminary data.</text>
</comment>
<organism evidence="2 3">
    <name type="scientific">Bartonella bacilliformis INS</name>
    <dbReference type="NCBI Taxonomy" id="1206782"/>
    <lineage>
        <taxon>Bacteria</taxon>
        <taxon>Pseudomonadati</taxon>
        <taxon>Pseudomonadota</taxon>
        <taxon>Alphaproteobacteria</taxon>
        <taxon>Hyphomicrobiales</taxon>
        <taxon>Bartonellaceae</taxon>
        <taxon>Bartonella</taxon>
    </lineage>
</organism>
<gene>
    <name evidence="2" type="ORF">BbINS_03047</name>
</gene>
<name>A0ABN0IG33_BARBA</name>
<feature type="chain" id="PRO_5047047104" evidence="1">
    <location>
        <begin position="22"/>
        <end position="639"/>
    </location>
</feature>
<evidence type="ECO:0000256" key="1">
    <source>
        <dbReference type="SAM" id="SignalP"/>
    </source>
</evidence>
<sequence length="639" mass="73138">MKLKPFLFFFSLLMTIHTSSAAPVPQKKPDDPHDKSIHVKVHTGGEYCYAPAFVNGESYVYITYCSSASVKFTRYDLFKRVAWNVNNVWLCMTAPSSVTGIGGQSTEDWDYLLLRPCVINDPNQQWIIEGNAFYTADKKFRVKDYKWYAYISKNKNDYYDHTLSMMDSWAKIIATPVNSNIKTFIGWKFVSGSSFSTYYITDYGSRSDVFDLYYNPDNGHIFRYFPSTGVLSCMTSQQSTSDNWNWVGWKFCDDTVSQTKDIGFWDISQLYGREGPLLDHQGNFLRVTQYGISWGSPYTVKPDYLKQDTQNSPKSEFLFAYDFDRWGRYVNGNLGDTLVYCPAPGKKENVVQTSTSKTRSKRSLPPDFTLTDAWIQRLYDIARSSTVAGQEHIAFCGPCMLHTLQMLAELQEDNIGGPRQSGGYFFDTHPDRDPFISFRQRFPELAERLQTTENYVNLPWHVGEDSYTRTSRVTRSAALMLLPQYNWRPSTMARTEEEMRSRLQDLLTAPPGTAWYVSIVRSDRGGSNIIGHVQPILRTNQGLVLIPTNILHILTLDQFRLALTPTTNIDALIHYLSIGRTQILHSLITYQMAQLDEIPLSVYISQRNCTGEGENRRGNRQLPRTSLLNQCDSGRCAVQ</sequence>
<dbReference type="InterPro" id="IPR011455">
    <property type="entry name" value="DUF1561"/>
</dbReference>
<dbReference type="Proteomes" id="UP000009359">
    <property type="component" value="Unassembled WGS sequence"/>
</dbReference>
<dbReference type="Pfam" id="PF07598">
    <property type="entry name" value="DUF1561"/>
    <property type="match status" value="1"/>
</dbReference>
<keyword evidence="1" id="KW-0732">Signal</keyword>
<dbReference type="RefSeq" id="WP_005766865.1">
    <property type="nucleotide sequence ID" value="NZ_AMQK01000008.1"/>
</dbReference>
<dbReference type="EMBL" id="AMQK01000008">
    <property type="protein sequence ID" value="EKS44554.1"/>
    <property type="molecule type" value="Genomic_DNA"/>
</dbReference>
<keyword evidence="3" id="KW-1185">Reference proteome</keyword>
<evidence type="ECO:0000313" key="3">
    <source>
        <dbReference type="Proteomes" id="UP000009359"/>
    </source>
</evidence>